<sequence length="1042" mass="120031">MSSIEIEAADVVRLVQQYLKENNLTRTLQTLQDETNITLNTVDSIDQFCQDITSGHWDTVLKCIQPLKLPAKKLIDLYEQIIIELAELRELGSARLILRQTDPLALLKQSDPERHTRLENLLAKTYFDPREVYPEGGSKEKRRAAISQSLSAEVHVVPPSRLLSLLAQALKWQQHQGLLPPGTQIDLFRGKAAIREQEDERHPTTLTRTIKFGAKSHPESAQFSPDGQYLVTGSVDGFIEVWNFTTGKLRKDLKYQAQDNFMMMDTTVLCMAFSRDSEMLITGSKDGKIKVWKIQTGQCLRRFVLSSSFDKLVKVHGMKSGKCLKELRGHNSYVTDAKYTEDCHQCVSGCADGTVKVWNLKTLECVNTFRVQQEVPVMSVHLLLKSNDQFLICNRSNTVYVCNLQGQVVRTLTSGKREKGDFLTACPSPKAEWVYCVGEDRVMYCFSMTSGQLESTIGNGLKRTKQEVEDEEQLHIRKKVDEVSEAYKFVERRELTVKHADDLPLLGGLYSAQLLQMSRRAEPESDCEDIDKPDGVLKLPPDGGIFHDGIPFHHFSLTALQPKHIRRLKKNGIELKQGAFSHAEDRQIKENWHSFAEAHQMPEDDAARCCFPILTRISQFLRLMSAATATETKPDHKKRIRFIRASRFRPWMCSRLLDRSAGQVFRRCYHLYRVSNLKSGDTRDSHTNWTAEEDDQLLELFKQHGAKWEFIGNELLRARYDCCRRHAQLVGGERDGHKMAAGEGEEDTDRALSTEVAEADGGVLEEGAGPSDADGGDDGKDEEWSRVEVARLYEYLCDHLPRMPVLVALIPRYQNADDEVNWADPKMRLSGRSEQERKEKWEQLKASFRSAREECDQSARVKDILRAVLPEDTRILARGHVSGTNRRRFLLRPSDHAKWMDKVREFCEEHSVERLEDIDKTELEQTLKSSDAMSHFSMRAIWRKFRMMLFVGRTAGLFRMLPIDEDRLIVHLRLLVFILQHIEQLRVRKRTLRKYTRRFLRICEWPRRERFVLVDRAMRKPSGKKLERMRAEERQAVTSLKE</sequence>
<dbReference type="WBParaSite" id="GPLIN_000145500">
    <property type="protein sequence ID" value="GPLIN_000145500"/>
    <property type="gene ID" value="GPLIN_000145500"/>
</dbReference>
<dbReference type="PROSITE" id="PS00678">
    <property type="entry name" value="WD_REPEATS_1"/>
    <property type="match status" value="2"/>
</dbReference>
<dbReference type="SMART" id="SM00717">
    <property type="entry name" value="SANT"/>
    <property type="match status" value="2"/>
</dbReference>
<dbReference type="SMART" id="SM00320">
    <property type="entry name" value="WD40"/>
    <property type="match status" value="5"/>
</dbReference>
<dbReference type="Pfam" id="PF17814">
    <property type="entry name" value="LisH_TPL"/>
    <property type="match status" value="1"/>
</dbReference>
<dbReference type="SUPFAM" id="SSF46689">
    <property type="entry name" value="Homeodomain-like"/>
    <property type="match status" value="1"/>
</dbReference>
<dbReference type="InterPro" id="IPR045184">
    <property type="entry name" value="SMU1"/>
</dbReference>
<dbReference type="PROSITE" id="PS50090">
    <property type="entry name" value="MYB_LIKE"/>
    <property type="match status" value="1"/>
</dbReference>
<evidence type="ECO:0000259" key="11">
    <source>
        <dbReference type="PROSITE" id="PS50090"/>
    </source>
</evidence>
<dbReference type="SUPFAM" id="SSF50978">
    <property type="entry name" value="WD40 repeat-like"/>
    <property type="match status" value="1"/>
</dbReference>
<reference evidence="14" key="3">
    <citation type="submission" date="2016-06" db="UniProtKB">
        <authorList>
            <consortium name="WormBaseParasite"/>
        </authorList>
    </citation>
    <scope>IDENTIFICATION</scope>
</reference>
<dbReference type="PROSITE" id="PS50294">
    <property type="entry name" value="WD_REPEATS_REGION"/>
    <property type="match status" value="3"/>
</dbReference>
<dbReference type="Pfam" id="PF00249">
    <property type="entry name" value="Myb_DNA-binding"/>
    <property type="match status" value="1"/>
</dbReference>
<keyword evidence="13" id="KW-1185">Reference proteome</keyword>
<dbReference type="InterPro" id="IPR006595">
    <property type="entry name" value="CTLH_C"/>
</dbReference>
<dbReference type="Gene3D" id="2.130.10.10">
    <property type="entry name" value="YVTN repeat-like/Quinoprotein amine dehydrogenase"/>
    <property type="match status" value="2"/>
</dbReference>
<feature type="region of interest" description="Disordered" evidence="10">
    <location>
        <begin position="734"/>
        <end position="753"/>
    </location>
</feature>
<keyword evidence="4" id="KW-0677">Repeat</keyword>
<dbReference type="InterPro" id="IPR015943">
    <property type="entry name" value="WD40/YVTN_repeat-like_dom_sf"/>
</dbReference>
<dbReference type="InterPro" id="IPR036322">
    <property type="entry name" value="WD40_repeat_dom_sf"/>
</dbReference>
<dbReference type="AlphaFoldDB" id="A0A183BLH0"/>
<dbReference type="InterPro" id="IPR009057">
    <property type="entry name" value="Homeodomain-like_sf"/>
</dbReference>
<dbReference type="GO" id="GO:0000398">
    <property type="term" value="P:mRNA splicing, via spliceosome"/>
    <property type="evidence" value="ECO:0007669"/>
    <property type="project" value="InterPro"/>
</dbReference>
<keyword evidence="2 9" id="KW-0853">WD repeat</keyword>
<evidence type="ECO:0000256" key="10">
    <source>
        <dbReference type="SAM" id="MobiDB-lite"/>
    </source>
</evidence>
<dbReference type="InterPro" id="IPR020472">
    <property type="entry name" value="WD40_PAC1"/>
</dbReference>
<dbReference type="InterPro" id="IPR019775">
    <property type="entry name" value="WD40_repeat_CS"/>
</dbReference>
<evidence type="ECO:0000259" key="12">
    <source>
        <dbReference type="PROSITE" id="PS50897"/>
    </source>
</evidence>
<evidence type="ECO:0000256" key="1">
    <source>
        <dbReference type="ARBA" id="ARBA00004324"/>
    </source>
</evidence>
<protein>
    <recommendedName>
        <fullName evidence="8">WD40 repeat-containing protein SMU1</fullName>
    </recommendedName>
</protein>
<dbReference type="Proteomes" id="UP000050741">
    <property type="component" value="Unassembled WGS sequence"/>
</dbReference>
<dbReference type="InterPro" id="IPR001005">
    <property type="entry name" value="SANT/Myb"/>
</dbReference>
<proteinExistence type="inferred from homology"/>
<dbReference type="SMART" id="SM00667">
    <property type="entry name" value="LisH"/>
    <property type="match status" value="1"/>
</dbReference>
<dbReference type="CDD" id="cd00200">
    <property type="entry name" value="WD40"/>
    <property type="match status" value="1"/>
</dbReference>
<evidence type="ECO:0000256" key="3">
    <source>
        <dbReference type="ARBA" id="ARBA00022664"/>
    </source>
</evidence>
<comment type="subcellular location">
    <subcellularLocation>
        <location evidence="1">Nucleus speckle</location>
    </subcellularLocation>
</comment>
<feature type="repeat" description="WD" evidence="9">
    <location>
        <begin position="220"/>
        <end position="252"/>
    </location>
</feature>
<evidence type="ECO:0000313" key="14">
    <source>
        <dbReference type="WBParaSite" id="GPLIN_000145500"/>
    </source>
</evidence>
<feature type="region of interest" description="Disordered" evidence="10">
    <location>
        <begin position="759"/>
        <end position="781"/>
    </location>
</feature>
<dbReference type="PROSITE" id="PS50896">
    <property type="entry name" value="LISH"/>
    <property type="match status" value="1"/>
</dbReference>
<evidence type="ECO:0000256" key="4">
    <source>
        <dbReference type="ARBA" id="ARBA00022737"/>
    </source>
</evidence>
<name>A0A183BLH0_GLOPA</name>
<feature type="region of interest" description="Disordered" evidence="10">
    <location>
        <begin position="1021"/>
        <end position="1042"/>
    </location>
</feature>
<keyword evidence="3" id="KW-0507">mRNA processing</keyword>
<comment type="similarity">
    <text evidence="7">Belongs to the WD repeat SMU1 family.</text>
</comment>
<reference evidence="13" key="2">
    <citation type="submission" date="2014-05" db="EMBL/GenBank/DDBJ databases">
        <title>The genome and life-stage specific transcriptomes of Globodera pallida elucidate key aspects of plant parasitism by a cyst nematode.</title>
        <authorList>
            <person name="Cotton J.A."/>
            <person name="Lilley C.J."/>
            <person name="Jones L.M."/>
            <person name="Kikuchi T."/>
            <person name="Reid A.J."/>
            <person name="Thorpe P."/>
            <person name="Tsai I.J."/>
            <person name="Beasley H."/>
            <person name="Blok V."/>
            <person name="Cock P.J.A."/>
            <person name="Van den Akker S.E."/>
            <person name="Holroyd N."/>
            <person name="Hunt M."/>
            <person name="Mantelin S."/>
            <person name="Naghra H."/>
            <person name="Pain A."/>
            <person name="Palomares-Rius J.E."/>
            <person name="Zarowiecki M."/>
            <person name="Berriman M."/>
            <person name="Jones J.T."/>
            <person name="Urwin P.E."/>
        </authorList>
    </citation>
    <scope>NUCLEOTIDE SEQUENCE [LARGE SCALE GENOMIC DNA]</scope>
    <source>
        <strain evidence="13">Lindley</strain>
    </source>
</reference>
<dbReference type="Pfam" id="PF00400">
    <property type="entry name" value="WD40"/>
    <property type="match status" value="3"/>
</dbReference>
<evidence type="ECO:0000256" key="2">
    <source>
        <dbReference type="ARBA" id="ARBA00022574"/>
    </source>
</evidence>
<evidence type="ECO:0000313" key="13">
    <source>
        <dbReference type="Proteomes" id="UP000050741"/>
    </source>
</evidence>
<keyword evidence="6" id="KW-0539">Nucleus</keyword>
<dbReference type="CDD" id="cd00167">
    <property type="entry name" value="SANT"/>
    <property type="match status" value="1"/>
</dbReference>
<reference evidence="13" key="1">
    <citation type="submission" date="2013-12" db="EMBL/GenBank/DDBJ databases">
        <authorList>
            <person name="Aslett M."/>
        </authorList>
    </citation>
    <scope>NUCLEOTIDE SEQUENCE [LARGE SCALE GENOMIC DNA]</scope>
    <source>
        <strain evidence="13">Lindley</strain>
    </source>
</reference>
<evidence type="ECO:0000256" key="6">
    <source>
        <dbReference type="ARBA" id="ARBA00023242"/>
    </source>
</evidence>
<dbReference type="Gene3D" id="1.10.10.60">
    <property type="entry name" value="Homeodomain-like"/>
    <property type="match status" value="1"/>
</dbReference>
<organism evidence="13 14">
    <name type="scientific">Globodera pallida</name>
    <name type="common">Potato cyst nematode worm</name>
    <name type="synonym">Heterodera pallida</name>
    <dbReference type="NCBI Taxonomy" id="36090"/>
    <lineage>
        <taxon>Eukaryota</taxon>
        <taxon>Metazoa</taxon>
        <taxon>Ecdysozoa</taxon>
        <taxon>Nematoda</taxon>
        <taxon>Chromadorea</taxon>
        <taxon>Rhabditida</taxon>
        <taxon>Tylenchina</taxon>
        <taxon>Tylenchomorpha</taxon>
        <taxon>Tylenchoidea</taxon>
        <taxon>Heteroderidae</taxon>
        <taxon>Heteroderinae</taxon>
        <taxon>Globodera</taxon>
    </lineage>
</organism>
<evidence type="ECO:0000256" key="5">
    <source>
        <dbReference type="ARBA" id="ARBA00023187"/>
    </source>
</evidence>
<dbReference type="InterPro" id="IPR006594">
    <property type="entry name" value="LisH"/>
</dbReference>
<dbReference type="SMART" id="SM00668">
    <property type="entry name" value="CTLH"/>
    <property type="match status" value="1"/>
</dbReference>
<dbReference type="InterPro" id="IPR001680">
    <property type="entry name" value="WD40_rpt"/>
</dbReference>
<dbReference type="PANTHER" id="PTHR22848">
    <property type="entry name" value="WD40 REPEAT PROTEIN"/>
    <property type="match status" value="1"/>
</dbReference>
<feature type="domain" description="CTLH" evidence="12">
    <location>
        <begin position="41"/>
        <end position="93"/>
    </location>
</feature>
<evidence type="ECO:0000256" key="9">
    <source>
        <dbReference type="PROSITE-ProRule" id="PRU00221"/>
    </source>
</evidence>
<dbReference type="InterPro" id="IPR054532">
    <property type="entry name" value="TPL_SMU1_LisH-like"/>
</dbReference>
<dbReference type="PROSITE" id="PS50897">
    <property type="entry name" value="CTLH"/>
    <property type="match status" value="1"/>
</dbReference>
<dbReference type="PROSITE" id="PS50082">
    <property type="entry name" value="WD_REPEATS_2"/>
    <property type="match status" value="3"/>
</dbReference>
<evidence type="ECO:0000256" key="8">
    <source>
        <dbReference type="ARBA" id="ARBA00026184"/>
    </source>
</evidence>
<accession>A0A183BLH0</accession>
<dbReference type="PRINTS" id="PR00320">
    <property type="entry name" value="GPROTEINBRPT"/>
</dbReference>
<dbReference type="GO" id="GO:0016607">
    <property type="term" value="C:nuclear speck"/>
    <property type="evidence" value="ECO:0007669"/>
    <property type="project" value="UniProtKB-SubCell"/>
</dbReference>
<feature type="domain" description="Myb-like" evidence="11">
    <location>
        <begin position="681"/>
        <end position="730"/>
    </location>
</feature>
<keyword evidence="5" id="KW-0508">mRNA splicing</keyword>
<feature type="repeat" description="WD" evidence="9">
    <location>
        <begin position="327"/>
        <end position="368"/>
    </location>
</feature>
<feature type="repeat" description="WD" evidence="9">
    <location>
        <begin position="261"/>
        <end position="302"/>
    </location>
</feature>
<evidence type="ECO:0000256" key="7">
    <source>
        <dbReference type="ARBA" id="ARBA00025801"/>
    </source>
</evidence>